<dbReference type="Proteomes" id="UP000009168">
    <property type="component" value="Unassembled WGS sequence"/>
</dbReference>
<protein>
    <submittedName>
        <fullName evidence="3">Zinc-binding alcohol dehydrogenase family protein</fullName>
    </submittedName>
</protein>
<dbReference type="InterPro" id="IPR052585">
    <property type="entry name" value="Lipid_raft_assoc_Zn_ADH"/>
</dbReference>
<dbReference type="InterPro" id="IPR020843">
    <property type="entry name" value="ER"/>
</dbReference>
<dbReference type="SUPFAM" id="SSF50129">
    <property type="entry name" value="GroES-like"/>
    <property type="match status" value="1"/>
</dbReference>
<evidence type="ECO:0000313" key="4">
    <source>
        <dbReference type="Proteomes" id="UP000009168"/>
    </source>
</evidence>
<dbReference type="HOGENOM" id="CLU_026673_3_0_1"/>
<dbReference type="Gene3D" id="3.40.50.720">
    <property type="entry name" value="NAD(P)-binding Rossmann-like Domain"/>
    <property type="match status" value="1"/>
</dbReference>
<dbReference type="SUPFAM" id="SSF51735">
    <property type="entry name" value="NAD(P)-binding Rossmann-fold domains"/>
    <property type="match status" value="1"/>
</dbReference>
<sequence>MSTQISKCIGFEEQGGSLKLTEISLPTVGPRDLVVRVEAVSMNPIDFKKKDYGVALGPVSVDNPCVLGFDASGVVVQTGEKVTLFKVGDEVMYAGDITKQGSNSQLQVIDERIVGKKPNNLNWAEAASIPLVHLTVYESLAEHLEIKEQNKDENKNKTILIVGGAGGVGSAAIQQAKNIFNLKVIATASRPESVDYCKKQGADIVINHKNSLIEELKALEITGVDYIFNTSDMTPFYFDQFTALINPFGGIVGISGFLEPLIMAPLFLKRVKVSCECMFVRSLYGKNQEIQNKILNKICLELENRNITHNLEVLKDFNIENLTEGHNVCKSGVNIGKIAYQDVQKFFNN</sequence>
<dbReference type="InterPro" id="IPR011032">
    <property type="entry name" value="GroES-like_sf"/>
</dbReference>
<dbReference type="PANTHER" id="PTHR43482:SF1">
    <property type="entry name" value="PROTEIN AST1-RELATED"/>
    <property type="match status" value="1"/>
</dbReference>
<dbReference type="CDD" id="cd08252">
    <property type="entry name" value="AL_MDR"/>
    <property type="match status" value="1"/>
</dbReference>
<dbReference type="AlphaFoldDB" id="I7MIB1"/>
<dbReference type="GO" id="GO:0016491">
    <property type="term" value="F:oxidoreductase activity"/>
    <property type="evidence" value="ECO:0007669"/>
    <property type="project" value="InterPro"/>
</dbReference>
<dbReference type="PANTHER" id="PTHR43482">
    <property type="entry name" value="PROTEIN AST1-RELATED"/>
    <property type="match status" value="1"/>
</dbReference>
<proteinExistence type="inferred from homology"/>
<dbReference type="InterPro" id="IPR013149">
    <property type="entry name" value="ADH-like_C"/>
</dbReference>
<dbReference type="InterPro" id="IPR014182">
    <property type="entry name" value="ADH_Zn_typ-1"/>
</dbReference>
<dbReference type="KEGG" id="tet:TTHERM_00294490"/>
<dbReference type="Gene3D" id="3.90.180.10">
    <property type="entry name" value="Medium-chain alcohol dehydrogenases, catalytic domain"/>
    <property type="match status" value="1"/>
</dbReference>
<accession>I7MIB1</accession>
<comment type="similarity">
    <text evidence="1">Belongs to the zinc-containing alcohol dehydrogenase family. Quinone oxidoreductase subfamily.</text>
</comment>
<dbReference type="InterPro" id="IPR036291">
    <property type="entry name" value="NAD(P)-bd_dom_sf"/>
</dbReference>
<dbReference type="GO" id="GO:0008270">
    <property type="term" value="F:zinc ion binding"/>
    <property type="evidence" value="ECO:0007669"/>
    <property type="project" value="InterPro"/>
</dbReference>
<dbReference type="SMART" id="SM00829">
    <property type="entry name" value="PKS_ER"/>
    <property type="match status" value="1"/>
</dbReference>
<dbReference type="InParanoid" id="I7MIB1"/>
<dbReference type="STRING" id="312017.I7MIB1"/>
<dbReference type="eggNOG" id="KOG1198">
    <property type="taxonomic scope" value="Eukaryota"/>
</dbReference>
<dbReference type="Pfam" id="PF08240">
    <property type="entry name" value="ADH_N"/>
    <property type="match status" value="1"/>
</dbReference>
<dbReference type="InterPro" id="IPR002364">
    <property type="entry name" value="Quin_OxRdtase/zeta-crystal_CS"/>
</dbReference>
<dbReference type="Pfam" id="PF00107">
    <property type="entry name" value="ADH_zinc_N"/>
    <property type="match status" value="1"/>
</dbReference>
<dbReference type="OrthoDB" id="201656at2759"/>
<evidence type="ECO:0000313" key="3">
    <source>
        <dbReference type="EMBL" id="EAR92836.1"/>
    </source>
</evidence>
<dbReference type="EMBL" id="GG662740">
    <property type="protein sequence ID" value="EAR92836.1"/>
    <property type="molecule type" value="Genomic_DNA"/>
</dbReference>
<dbReference type="PROSITE" id="PS01162">
    <property type="entry name" value="QOR_ZETA_CRYSTAL"/>
    <property type="match status" value="1"/>
</dbReference>
<name>I7MIB1_TETTS</name>
<dbReference type="InterPro" id="IPR013154">
    <property type="entry name" value="ADH-like_N"/>
</dbReference>
<reference evidence="4" key="1">
    <citation type="journal article" date="2006" name="PLoS Biol.">
        <title>Macronuclear genome sequence of the ciliate Tetrahymena thermophila, a model eukaryote.</title>
        <authorList>
            <person name="Eisen J.A."/>
            <person name="Coyne R.S."/>
            <person name="Wu M."/>
            <person name="Wu D."/>
            <person name="Thiagarajan M."/>
            <person name="Wortman J.R."/>
            <person name="Badger J.H."/>
            <person name="Ren Q."/>
            <person name="Amedeo P."/>
            <person name="Jones K.M."/>
            <person name="Tallon L.J."/>
            <person name="Delcher A.L."/>
            <person name="Salzberg S.L."/>
            <person name="Silva J.C."/>
            <person name="Haas B.J."/>
            <person name="Majoros W.H."/>
            <person name="Farzad M."/>
            <person name="Carlton J.M."/>
            <person name="Smith R.K. Jr."/>
            <person name="Garg J."/>
            <person name="Pearlman R.E."/>
            <person name="Karrer K.M."/>
            <person name="Sun L."/>
            <person name="Manning G."/>
            <person name="Elde N.C."/>
            <person name="Turkewitz A.P."/>
            <person name="Asai D.J."/>
            <person name="Wilkes D.E."/>
            <person name="Wang Y."/>
            <person name="Cai H."/>
            <person name="Collins K."/>
            <person name="Stewart B.A."/>
            <person name="Lee S.R."/>
            <person name="Wilamowska K."/>
            <person name="Weinberg Z."/>
            <person name="Ruzzo W.L."/>
            <person name="Wloga D."/>
            <person name="Gaertig J."/>
            <person name="Frankel J."/>
            <person name="Tsao C.-C."/>
            <person name="Gorovsky M.A."/>
            <person name="Keeling P.J."/>
            <person name="Waller R.F."/>
            <person name="Patron N.J."/>
            <person name="Cherry J.M."/>
            <person name="Stover N.A."/>
            <person name="Krieger C.J."/>
            <person name="del Toro C."/>
            <person name="Ryder H.F."/>
            <person name="Williamson S.C."/>
            <person name="Barbeau R.A."/>
            <person name="Hamilton E.P."/>
            <person name="Orias E."/>
        </authorList>
    </citation>
    <scope>NUCLEOTIDE SEQUENCE [LARGE SCALE GENOMIC DNA]</scope>
    <source>
        <strain evidence="4">SB210</strain>
    </source>
</reference>
<organism evidence="3 4">
    <name type="scientific">Tetrahymena thermophila (strain SB210)</name>
    <dbReference type="NCBI Taxonomy" id="312017"/>
    <lineage>
        <taxon>Eukaryota</taxon>
        <taxon>Sar</taxon>
        <taxon>Alveolata</taxon>
        <taxon>Ciliophora</taxon>
        <taxon>Intramacronucleata</taxon>
        <taxon>Oligohymenophorea</taxon>
        <taxon>Hymenostomatida</taxon>
        <taxon>Tetrahymenina</taxon>
        <taxon>Tetrahymenidae</taxon>
        <taxon>Tetrahymena</taxon>
    </lineage>
</organism>
<dbReference type="GeneID" id="7833323"/>
<gene>
    <name evidence="3" type="ORF">TTHERM_00294490</name>
</gene>
<keyword evidence="4" id="KW-1185">Reference proteome</keyword>
<dbReference type="RefSeq" id="XP_001013081.1">
    <property type="nucleotide sequence ID" value="XM_001013081.1"/>
</dbReference>
<evidence type="ECO:0000256" key="1">
    <source>
        <dbReference type="ARBA" id="ARBA00010371"/>
    </source>
</evidence>
<feature type="domain" description="Enoyl reductase (ER)" evidence="2">
    <location>
        <begin position="15"/>
        <end position="340"/>
    </location>
</feature>
<evidence type="ECO:0000259" key="2">
    <source>
        <dbReference type="SMART" id="SM00829"/>
    </source>
</evidence>